<keyword evidence="10" id="KW-0812">Transmembrane</keyword>
<dbReference type="GO" id="GO:0046872">
    <property type="term" value="F:metal ion binding"/>
    <property type="evidence" value="ECO:0007669"/>
    <property type="project" value="UniProtKB-KW"/>
</dbReference>
<comment type="similarity">
    <text evidence="3">Belongs to the acid sphingomyelinase family.</text>
</comment>
<feature type="domain" description="Sphingomyelin phosphodiesterase C-terminal" evidence="13">
    <location>
        <begin position="420"/>
        <end position="504"/>
    </location>
</feature>
<accession>A0AA88I7A9</accession>
<evidence type="ECO:0000313" key="15">
    <source>
        <dbReference type="Proteomes" id="UP001187531"/>
    </source>
</evidence>
<evidence type="ECO:0000256" key="10">
    <source>
        <dbReference type="SAM" id="Phobius"/>
    </source>
</evidence>
<dbReference type="GO" id="GO:0005615">
    <property type="term" value="C:extracellular space"/>
    <property type="evidence" value="ECO:0007669"/>
    <property type="project" value="TreeGrafter"/>
</dbReference>
<evidence type="ECO:0000256" key="11">
    <source>
        <dbReference type="SAM" id="SignalP"/>
    </source>
</evidence>
<evidence type="ECO:0000256" key="9">
    <source>
        <dbReference type="ARBA" id="ARBA00023180"/>
    </source>
</evidence>
<keyword evidence="10" id="KW-1133">Transmembrane helix</keyword>
<keyword evidence="6 11" id="KW-0732">Signal</keyword>
<dbReference type="InterPro" id="IPR041805">
    <property type="entry name" value="ASMase/PPN1_MPP"/>
</dbReference>
<dbReference type="Proteomes" id="UP001187531">
    <property type="component" value="Unassembled WGS sequence"/>
</dbReference>
<dbReference type="PANTHER" id="PTHR10340:SF57">
    <property type="entry name" value="METALLOPHOS DOMAIN-CONTAINING PROTEIN"/>
    <property type="match status" value="1"/>
</dbReference>
<keyword evidence="4" id="KW-0964">Secreted</keyword>
<evidence type="ECO:0000313" key="14">
    <source>
        <dbReference type="EMBL" id="KAK2723170.1"/>
    </source>
</evidence>
<dbReference type="PANTHER" id="PTHR10340">
    <property type="entry name" value="SPHINGOMYELIN PHOSPHODIESTERASE"/>
    <property type="match status" value="1"/>
</dbReference>
<dbReference type="SUPFAM" id="SSF56300">
    <property type="entry name" value="Metallo-dependent phosphatases"/>
    <property type="match status" value="1"/>
</dbReference>
<comment type="cofactor">
    <cofactor evidence="1">
        <name>Zn(2+)</name>
        <dbReference type="ChEBI" id="CHEBI:29105"/>
    </cofactor>
</comment>
<name>A0AA88I7A9_ARTSF</name>
<keyword evidence="8" id="KW-0862">Zinc</keyword>
<dbReference type="EMBL" id="JAVRJZ010000004">
    <property type="protein sequence ID" value="KAK2723171.1"/>
    <property type="molecule type" value="Genomic_DNA"/>
</dbReference>
<reference evidence="14" key="1">
    <citation type="submission" date="2023-07" db="EMBL/GenBank/DDBJ databases">
        <title>Chromosome-level genome assembly of Artemia franciscana.</title>
        <authorList>
            <person name="Jo E."/>
        </authorList>
    </citation>
    <scope>NUCLEOTIDE SEQUENCE</scope>
    <source>
        <tissue evidence="14">Whole body</tissue>
    </source>
</reference>
<evidence type="ECO:0000256" key="7">
    <source>
        <dbReference type="ARBA" id="ARBA00022801"/>
    </source>
</evidence>
<feature type="domain" description="Sphingomyelin phosphodiesterase C-terminal" evidence="13">
    <location>
        <begin position="303"/>
        <end position="353"/>
    </location>
</feature>
<comment type="caution">
    <text evidence="14">The sequence shown here is derived from an EMBL/GenBank/DDBJ whole genome shotgun (WGS) entry which is preliminary data.</text>
</comment>
<keyword evidence="10" id="KW-0472">Membrane</keyword>
<dbReference type="EMBL" id="JAVRJZ010000004">
    <property type="protein sequence ID" value="KAK2723170.1"/>
    <property type="molecule type" value="Genomic_DNA"/>
</dbReference>
<feature type="transmembrane region" description="Helical" evidence="10">
    <location>
        <begin position="549"/>
        <end position="570"/>
    </location>
</feature>
<evidence type="ECO:0000256" key="4">
    <source>
        <dbReference type="ARBA" id="ARBA00022525"/>
    </source>
</evidence>
<evidence type="ECO:0000256" key="8">
    <source>
        <dbReference type="ARBA" id="ARBA00022833"/>
    </source>
</evidence>
<dbReference type="CDD" id="cd00842">
    <property type="entry name" value="MPP_ASMase"/>
    <property type="match status" value="1"/>
</dbReference>
<evidence type="ECO:0000256" key="2">
    <source>
        <dbReference type="ARBA" id="ARBA00004613"/>
    </source>
</evidence>
<evidence type="ECO:0008006" key="16">
    <source>
        <dbReference type="Google" id="ProtNLM"/>
    </source>
</evidence>
<keyword evidence="9" id="KW-0325">Glycoprotein</keyword>
<dbReference type="Pfam" id="PF00149">
    <property type="entry name" value="Metallophos"/>
    <property type="match status" value="1"/>
</dbReference>
<feature type="chain" id="PRO_5041851734" description="Sphingomyelin phosphodiesterase" evidence="11">
    <location>
        <begin position="18"/>
        <end position="595"/>
    </location>
</feature>
<sequence length="595" mass="68170">MILLWTLCLTLGGQIMARPEQMAEPKGLFWQLTDVHWDREYSSNGDPKKMCHRASDGLGVETGKFGTYSCDSPWELVEASIAAMTEQESDPDFIVWTGDNSPHVKDPIPDWDYVFSSLKKVTDLLRDQFPRSQIIPVLGNHDVYPEDFYPGKTGGIYEAYLKEGGWEDLLSNRAKGSFGACGFYSTMPNKGLKVLVLNTNLYNVPDNLTSNIEDPCGQFTWMERELKKAERAGTKVLVAAHIPPGYFERFVVSPFYNEIHNKKYINLLNDYGDVILAHVYGHTHTDSFRLFRTDENDEVKSIAFIAPSVTPWLHSGGVNPSIRLYGYEPYESHITDFWQYFLNLTEINEHLNTQVSTQKIIPETDENLLAEKSRMYRSWASRPIQEIEPYLDSSNELEVLDYRNKEKKAGDLKAHKRSRRSEGPGWKLLYRATDFYNVPSLKNEYMHSVYKRLKTDEDFFGQFYGYNTGGYVFETCDSKCKREHICAMGHLHNRDMEACLNQSISTEVSNYNIGKSLPSNATEVVSENQGSDIVKLLTVEQSTNKNTHVITVVCSIVFVFCAALIALFMIHPRNKYRVLRSNWRHSYEPIEGNVL</sequence>
<organism evidence="14 15">
    <name type="scientific">Artemia franciscana</name>
    <name type="common">Brine shrimp</name>
    <name type="synonym">Artemia sanfranciscana</name>
    <dbReference type="NCBI Taxonomy" id="6661"/>
    <lineage>
        <taxon>Eukaryota</taxon>
        <taxon>Metazoa</taxon>
        <taxon>Ecdysozoa</taxon>
        <taxon>Arthropoda</taxon>
        <taxon>Crustacea</taxon>
        <taxon>Branchiopoda</taxon>
        <taxon>Anostraca</taxon>
        <taxon>Artemiidae</taxon>
        <taxon>Artemia</taxon>
    </lineage>
</organism>
<evidence type="ECO:0000256" key="6">
    <source>
        <dbReference type="ARBA" id="ARBA00022729"/>
    </source>
</evidence>
<comment type="subcellular location">
    <subcellularLocation>
        <location evidence="2">Secreted</location>
    </subcellularLocation>
</comment>
<feature type="signal peptide" evidence="11">
    <location>
        <begin position="1"/>
        <end position="17"/>
    </location>
</feature>
<keyword evidence="15" id="KW-1185">Reference proteome</keyword>
<evidence type="ECO:0000256" key="5">
    <source>
        <dbReference type="ARBA" id="ARBA00022723"/>
    </source>
</evidence>
<dbReference type="InterPro" id="IPR004843">
    <property type="entry name" value="Calcineurin-like_PHP"/>
</dbReference>
<feature type="domain" description="Calcineurin-like phosphoesterase" evidence="12">
    <location>
        <begin position="29"/>
        <end position="285"/>
    </location>
</feature>
<dbReference type="InterPro" id="IPR045473">
    <property type="entry name" value="ASM_C"/>
</dbReference>
<evidence type="ECO:0000256" key="3">
    <source>
        <dbReference type="ARBA" id="ARBA00008234"/>
    </source>
</evidence>
<dbReference type="GO" id="GO:0008081">
    <property type="term" value="F:phosphoric diester hydrolase activity"/>
    <property type="evidence" value="ECO:0007669"/>
    <property type="project" value="TreeGrafter"/>
</dbReference>
<keyword evidence="5" id="KW-0479">Metal-binding</keyword>
<dbReference type="Gene3D" id="3.60.21.10">
    <property type="match status" value="1"/>
</dbReference>
<evidence type="ECO:0000259" key="12">
    <source>
        <dbReference type="Pfam" id="PF00149"/>
    </source>
</evidence>
<dbReference type="AlphaFoldDB" id="A0AA88I7A9"/>
<proteinExistence type="inferred from homology"/>
<evidence type="ECO:0000259" key="13">
    <source>
        <dbReference type="Pfam" id="PF19272"/>
    </source>
</evidence>
<evidence type="ECO:0000256" key="1">
    <source>
        <dbReference type="ARBA" id="ARBA00001947"/>
    </source>
</evidence>
<dbReference type="Pfam" id="PF19272">
    <property type="entry name" value="ASMase_C"/>
    <property type="match status" value="2"/>
</dbReference>
<dbReference type="InterPro" id="IPR029052">
    <property type="entry name" value="Metallo-depent_PP-like"/>
</dbReference>
<protein>
    <recommendedName>
        <fullName evidence="16">Sphingomyelin phosphodiesterase</fullName>
    </recommendedName>
</protein>
<keyword evidence="7" id="KW-0378">Hydrolase</keyword>
<gene>
    <name evidence="14" type="ORF">QYM36_001745</name>
</gene>